<accession>E1QMG5</accession>
<dbReference type="Proteomes" id="UP000009047">
    <property type="component" value="Chromosome"/>
</dbReference>
<name>E1QMG5_DESB2</name>
<dbReference type="HOGENOM" id="CLU_2381449_0_0_7"/>
<sequence>MSIAYPVAMVRVIRSVNMNGRGVEVGSSWVSGNLLFRHHAPGQAVQDSAVGWAQAEDQQGRVFFIWQPQGRQEARLVIQRVDSLYCYEVEPLEA</sequence>
<dbReference type="AlphaFoldDB" id="E1QMG5"/>
<reference evidence="1 2" key="1">
    <citation type="journal article" date="2010" name="Stand. Genomic Sci.">
        <title>Complete genome sequence of Desulfarculus baarsii type strain (2st14).</title>
        <authorList>
            <person name="Sun H."/>
            <person name="Spring S."/>
            <person name="Lapidus A."/>
            <person name="Davenport K."/>
            <person name="Del Rio T.G."/>
            <person name="Tice H."/>
            <person name="Nolan M."/>
            <person name="Copeland A."/>
            <person name="Cheng J.F."/>
            <person name="Lucas S."/>
            <person name="Tapia R."/>
            <person name="Goodwin L."/>
            <person name="Pitluck S."/>
            <person name="Ivanova N."/>
            <person name="Pagani I."/>
            <person name="Mavromatis K."/>
            <person name="Ovchinnikova G."/>
            <person name="Pati A."/>
            <person name="Chen A."/>
            <person name="Palaniappan K."/>
            <person name="Hauser L."/>
            <person name="Chang Y.J."/>
            <person name="Jeffries C.D."/>
            <person name="Detter J.C."/>
            <person name="Han C."/>
            <person name="Rohde M."/>
            <person name="Brambilla E."/>
            <person name="Goker M."/>
            <person name="Woyke T."/>
            <person name="Bristow J."/>
            <person name="Eisen J.A."/>
            <person name="Markowitz V."/>
            <person name="Hugenholtz P."/>
            <person name="Kyrpides N.C."/>
            <person name="Klenk H.P."/>
            <person name="Land M."/>
        </authorList>
    </citation>
    <scope>NUCLEOTIDE SEQUENCE [LARGE SCALE GENOMIC DNA]</scope>
    <source>
        <strain evidence="2">ATCC 33931 / DSM 2075 / LMG 7858 / VKM B-1802 / 2st14</strain>
    </source>
</reference>
<gene>
    <name evidence="1" type="ordered locus">Deba_2855</name>
</gene>
<protein>
    <submittedName>
        <fullName evidence="1">Uncharacterized protein</fullName>
    </submittedName>
</protein>
<dbReference type="STRING" id="644282.Deba_2855"/>
<dbReference type="KEGG" id="dbr:Deba_2855"/>
<dbReference type="EMBL" id="CP002085">
    <property type="protein sequence ID" value="ADK86208.1"/>
    <property type="molecule type" value="Genomic_DNA"/>
</dbReference>
<evidence type="ECO:0000313" key="1">
    <source>
        <dbReference type="EMBL" id="ADK86208.1"/>
    </source>
</evidence>
<evidence type="ECO:0000313" key="2">
    <source>
        <dbReference type="Proteomes" id="UP000009047"/>
    </source>
</evidence>
<keyword evidence="2" id="KW-1185">Reference proteome</keyword>
<proteinExistence type="predicted"/>
<organism evidence="1 2">
    <name type="scientific">Desulfarculus baarsii (strain ATCC 33931 / DSM 2075 / LMG 7858 / VKM B-1802 / 2st14)</name>
    <dbReference type="NCBI Taxonomy" id="644282"/>
    <lineage>
        <taxon>Bacteria</taxon>
        <taxon>Pseudomonadati</taxon>
        <taxon>Thermodesulfobacteriota</taxon>
        <taxon>Desulfarculia</taxon>
        <taxon>Desulfarculales</taxon>
        <taxon>Desulfarculaceae</taxon>
        <taxon>Desulfarculus</taxon>
    </lineage>
</organism>
<dbReference type="RefSeq" id="WP_013259646.1">
    <property type="nucleotide sequence ID" value="NC_014365.1"/>
</dbReference>